<sequence length="83" mass="9079">KDNEVKFSVLHVKNSRGLIEPSADHSGSHVKWNVSSLSPVGPIVQTSKSAEHHGVVQVFKEVGLENSFSFRVYLAGNNCSDMK</sequence>
<feature type="domain" description="FIIND" evidence="3">
    <location>
        <begin position="1"/>
        <end position="83"/>
    </location>
</feature>
<evidence type="ECO:0000313" key="4">
    <source>
        <dbReference type="EMBL" id="KAL0173479.1"/>
    </source>
</evidence>
<dbReference type="InterPro" id="IPR025307">
    <property type="entry name" value="FIIND_dom"/>
</dbReference>
<accession>A0ABD0PHD8</accession>
<comment type="subcellular location">
    <subcellularLocation>
        <location evidence="1">Cytoplasm</location>
        <location evidence="1">Cytosol</location>
    </subcellularLocation>
</comment>
<dbReference type="GO" id="GO:0005829">
    <property type="term" value="C:cytosol"/>
    <property type="evidence" value="ECO:0007669"/>
    <property type="project" value="UniProtKB-SubCell"/>
</dbReference>
<proteinExistence type="predicted"/>
<evidence type="ECO:0000256" key="2">
    <source>
        <dbReference type="ARBA" id="ARBA00022490"/>
    </source>
</evidence>
<dbReference type="EMBL" id="JAMKFB020000015">
    <property type="protein sequence ID" value="KAL0173479.1"/>
    <property type="molecule type" value="Genomic_DNA"/>
</dbReference>
<protein>
    <recommendedName>
        <fullName evidence="3">FIIND domain-containing protein</fullName>
    </recommendedName>
</protein>
<reference evidence="4 5" key="1">
    <citation type="submission" date="2024-05" db="EMBL/GenBank/DDBJ databases">
        <title>Genome sequencing and assembly of Indian major carp, Cirrhinus mrigala (Hamilton, 1822).</title>
        <authorList>
            <person name="Mohindra V."/>
            <person name="Chowdhury L.M."/>
            <person name="Lal K."/>
            <person name="Jena J.K."/>
        </authorList>
    </citation>
    <scope>NUCLEOTIDE SEQUENCE [LARGE SCALE GENOMIC DNA]</scope>
    <source>
        <strain evidence="4">CM1030</strain>
        <tissue evidence="4">Blood</tissue>
    </source>
</reference>
<evidence type="ECO:0000259" key="3">
    <source>
        <dbReference type="PROSITE" id="PS51830"/>
    </source>
</evidence>
<evidence type="ECO:0000313" key="5">
    <source>
        <dbReference type="Proteomes" id="UP001529510"/>
    </source>
</evidence>
<organism evidence="4 5">
    <name type="scientific">Cirrhinus mrigala</name>
    <name type="common">Mrigala</name>
    <dbReference type="NCBI Taxonomy" id="683832"/>
    <lineage>
        <taxon>Eukaryota</taxon>
        <taxon>Metazoa</taxon>
        <taxon>Chordata</taxon>
        <taxon>Craniata</taxon>
        <taxon>Vertebrata</taxon>
        <taxon>Euteleostomi</taxon>
        <taxon>Actinopterygii</taxon>
        <taxon>Neopterygii</taxon>
        <taxon>Teleostei</taxon>
        <taxon>Ostariophysi</taxon>
        <taxon>Cypriniformes</taxon>
        <taxon>Cyprinidae</taxon>
        <taxon>Labeoninae</taxon>
        <taxon>Labeonini</taxon>
        <taxon>Cirrhinus</taxon>
    </lineage>
</organism>
<keyword evidence="2" id="KW-0963">Cytoplasm</keyword>
<evidence type="ECO:0000256" key="1">
    <source>
        <dbReference type="ARBA" id="ARBA00004514"/>
    </source>
</evidence>
<name>A0ABD0PHD8_CIRMR</name>
<dbReference type="Proteomes" id="UP001529510">
    <property type="component" value="Unassembled WGS sequence"/>
</dbReference>
<feature type="non-terminal residue" evidence="4">
    <location>
        <position position="83"/>
    </location>
</feature>
<dbReference type="Pfam" id="PF13553">
    <property type="entry name" value="FIIND"/>
    <property type="match status" value="1"/>
</dbReference>
<feature type="non-terminal residue" evidence="4">
    <location>
        <position position="1"/>
    </location>
</feature>
<dbReference type="AlphaFoldDB" id="A0ABD0PHD8"/>
<keyword evidence="5" id="KW-1185">Reference proteome</keyword>
<gene>
    <name evidence="4" type="ORF">M9458_029447</name>
</gene>
<dbReference type="PROSITE" id="PS51830">
    <property type="entry name" value="FIIND"/>
    <property type="match status" value="1"/>
</dbReference>
<comment type="caution">
    <text evidence="4">The sequence shown here is derived from an EMBL/GenBank/DDBJ whole genome shotgun (WGS) entry which is preliminary data.</text>
</comment>